<dbReference type="Gene3D" id="3.20.20.190">
    <property type="entry name" value="Phosphatidylinositol (PI) phosphodiesterase"/>
    <property type="match status" value="1"/>
</dbReference>
<comment type="caution">
    <text evidence="2">The sequence shown here is derived from an EMBL/GenBank/DDBJ whole genome shotgun (WGS) entry which is preliminary data.</text>
</comment>
<dbReference type="OrthoDB" id="384721at2"/>
<dbReference type="GO" id="GO:0008081">
    <property type="term" value="F:phosphoric diester hydrolase activity"/>
    <property type="evidence" value="ECO:0007669"/>
    <property type="project" value="InterPro"/>
</dbReference>
<feature type="domain" description="GP-PDE" evidence="1">
    <location>
        <begin position="10"/>
        <end position="281"/>
    </location>
</feature>
<proteinExistence type="predicted"/>
<reference evidence="2 3" key="1">
    <citation type="submission" date="2018-12" db="EMBL/GenBank/DDBJ databases">
        <title>Hymenobacter gummosus sp. nov., isolated from a spring.</title>
        <authorList>
            <person name="Nie L."/>
        </authorList>
    </citation>
    <scope>NUCLEOTIDE SEQUENCE [LARGE SCALE GENOMIC DNA]</scope>
    <source>
        <strain evidence="2 3">KCTC 52166</strain>
    </source>
</reference>
<protein>
    <submittedName>
        <fullName evidence="2">Glycerophosphodiester phosphodiesterase</fullName>
    </submittedName>
</protein>
<dbReference type="AlphaFoldDB" id="A0A3S0H570"/>
<organism evidence="2 3">
    <name type="scientific">Hymenobacter gummosus</name>
    <dbReference type="NCBI Taxonomy" id="1776032"/>
    <lineage>
        <taxon>Bacteria</taxon>
        <taxon>Pseudomonadati</taxon>
        <taxon>Bacteroidota</taxon>
        <taxon>Cytophagia</taxon>
        <taxon>Cytophagales</taxon>
        <taxon>Hymenobacteraceae</taxon>
        <taxon>Hymenobacter</taxon>
    </lineage>
</organism>
<dbReference type="PANTHER" id="PTHR46211">
    <property type="entry name" value="GLYCEROPHOSPHORYL DIESTER PHOSPHODIESTERASE"/>
    <property type="match status" value="1"/>
</dbReference>
<dbReference type="InterPro" id="IPR030395">
    <property type="entry name" value="GP_PDE_dom"/>
</dbReference>
<gene>
    <name evidence="2" type="ORF">EJV47_15630</name>
</gene>
<dbReference type="PANTHER" id="PTHR46211:SF14">
    <property type="entry name" value="GLYCEROPHOSPHODIESTER PHOSPHODIESTERASE"/>
    <property type="match status" value="1"/>
</dbReference>
<dbReference type="RefSeq" id="WP_126694108.1">
    <property type="nucleotide sequence ID" value="NZ_RXOF01000009.1"/>
</dbReference>
<evidence type="ECO:0000259" key="1">
    <source>
        <dbReference type="PROSITE" id="PS51704"/>
    </source>
</evidence>
<keyword evidence="3" id="KW-1185">Reference proteome</keyword>
<dbReference type="EMBL" id="RXOF01000009">
    <property type="protein sequence ID" value="RTQ48402.1"/>
    <property type="molecule type" value="Genomic_DNA"/>
</dbReference>
<dbReference type="PROSITE" id="PS51704">
    <property type="entry name" value="GP_PDE"/>
    <property type="match status" value="1"/>
</dbReference>
<evidence type="ECO:0000313" key="2">
    <source>
        <dbReference type="EMBL" id="RTQ48402.1"/>
    </source>
</evidence>
<sequence>MTDLLRSSLPLIYGHRGCRGLRPENTIPAFLHALQWPIDGLELDVVMSADGQVVVSHEPWLNPAICSAPDGGPITPDFARNFRFYQQSYAAIRRFDCGQRRHPAFPQQLSVPAFKPLLHEVFDAVEARCRELKRPVPAYSIELKSTPEGDGIDHPTPELFVQAVEQVVAASRALHQRTDTLYMSFDHRVVAAARRLTRRRVCLLVEDHHPLTEHIAQLGFIPEVLGPDYELLTLRLLTRCAELELPVVAWTVNETALIKSVAARGVHGITTDYPNRAVQALR</sequence>
<evidence type="ECO:0000313" key="3">
    <source>
        <dbReference type="Proteomes" id="UP000282184"/>
    </source>
</evidence>
<dbReference type="InterPro" id="IPR017946">
    <property type="entry name" value="PLC-like_Pdiesterase_TIM-brl"/>
</dbReference>
<dbReference type="Pfam" id="PF03009">
    <property type="entry name" value="GDPD"/>
    <property type="match status" value="1"/>
</dbReference>
<dbReference type="GO" id="GO:0006629">
    <property type="term" value="P:lipid metabolic process"/>
    <property type="evidence" value="ECO:0007669"/>
    <property type="project" value="InterPro"/>
</dbReference>
<dbReference type="SUPFAM" id="SSF51695">
    <property type="entry name" value="PLC-like phosphodiesterases"/>
    <property type="match status" value="1"/>
</dbReference>
<name>A0A3S0H570_9BACT</name>
<dbReference type="Proteomes" id="UP000282184">
    <property type="component" value="Unassembled WGS sequence"/>
</dbReference>
<accession>A0A3S0H570</accession>